<protein>
    <submittedName>
        <fullName evidence="1">Uncharacterized protein</fullName>
    </submittedName>
</protein>
<dbReference type="AlphaFoldDB" id="A0AAE6SKW8"/>
<dbReference type="EMBL" id="CP047962">
    <property type="protein sequence ID" value="QHQ50980.1"/>
    <property type="molecule type" value="Genomic_DNA"/>
</dbReference>
<dbReference type="Proteomes" id="UP000463871">
    <property type="component" value="Chromosome"/>
</dbReference>
<name>A0AAE6SKW8_AERME</name>
<dbReference type="RefSeq" id="WP_161507070.1">
    <property type="nucleotide sequence ID" value="NZ_CAWPID010000001.1"/>
</dbReference>
<proteinExistence type="predicted"/>
<gene>
    <name evidence="1" type="ORF">GWI30_08820</name>
</gene>
<evidence type="ECO:0000313" key="1">
    <source>
        <dbReference type="EMBL" id="QHQ50980.1"/>
    </source>
</evidence>
<reference evidence="1 2" key="1">
    <citation type="submission" date="2020-01" db="EMBL/GenBank/DDBJ databases">
        <title>Complete genome of Aeromonas media MC64.</title>
        <authorList>
            <person name="Cao G."/>
            <person name="Fu J."/>
            <person name="Zhong C."/>
        </authorList>
    </citation>
    <scope>NUCLEOTIDE SEQUENCE [LARGE SCALE GENOMIC DNA]</scope>
    <source>
        <strain evidence="1 2">MC64</strain>
    </source>
</reference>
<evidence type="ECO:0000313" key="2">
    <source>
        <dbReference type="Proteomes" id="UP000463871"/>
    </source>
</evidence>
<organism evidence="1 2">
    <name type="scientific">Aeromonas media</name>
    <dbReference type="NCBI Taxonomy" id="651"/>
    <lineage>
        <taxon>Bacteria</taxon>
        <taxon>Pseudomonadati</taxon>
        <taxon>Pseudomonadota</taxon>
        <taxon>Gammaproteobacteria</taxon>
        <taxon>Aeromonadales</taxon>
        <taxon>Aeromonadaceae</taxon>
        <taxon>Aeromonas</taxon>
    </lineage>
</organism>
<sequence length="189" mass="21593">MASISNSRACVLNVQINLGLRPYFVRDENEQYVTDEHEMREIAYHMDRVVDNFPLIYCPASLDLCCELNLFLIQRFTGEFSMKRNKSQDQILRSQITESEGTRASAMGQPIKLKTVRSLADSLLPFVNWLVLEDVDWQEVIAEPLVISEDSLGRVRISTLHNETEKFSSLNSNTYKGAFLCLVTCSHLP</sequence>
<accession>A0AAE6SKW8</accession>